<gene>
    <name evidence="1" type="ORF">POPTR_006G183101v4</name>
</gene>
<accession>A0ACC0SVA8</accession>
<evidence type="ECO:0000313" key="2">
    <source>
        <dbReference type="Proteomes" id="UP000006729"/>
    </source>
</evidence>
<organism evidence="1 2">
    <name type="scientific">Populus trichocarpa</name>
    <name type="common">Western balsam poplar</name>
    <name type="synonym">Populus balsamifera subsp. trichocarpa</name>
    <dbReference type="NCBI Taxonomy" id="3694"/>
    <lineage>
        <taxon>Eukaryota</taxon>
        <taxon>Viridiplantae</taxon>
        <taxon>Streptophyta</taxon>
        <taxon>Embryophyta</taxon>
        <taxon>Tracheophyta</taxon>
        <taxon>Spermatophyta</taxon>
        <taxon>Magnoliopsida</taxon>
        <taxon>eudicotyledons</taxon>
        <taxon>Gunneridae</taxon>
        <taxon>Pentapetalae</taxon>
        <taxon>rosids</taxon>
        <taxon>fabids</taxon>
        <taxon>Malpighiales</taxon>
        <taxon>Salicaceae</taxon>
        <taxon>Saliceae</taxon>
        <taxon>Populus</taxon>
    </lineage>
</organism>
<sequence>KCCPPTKPTSPHRPIIQYARNTLLQPPKKSHLHHCLMSQKNTYFSPNYVGFFGFSLSWSEFHRENRKARTFPFLSLSLISLHYPHPSRSHLSFYYFLPIP</sequence>
<comment type="caution">
    <text evidence="1">The sequence shown here is derived from an EMBL/GenBank/DDBJ whole genome shotgun (WGS) entry which is preliminary data.</text>
</comment>
<feature type="non-terminal residue" evidence="1">
    <location>
        <position position="1"/>
    </location>
</feature>
<proteinExistence type="predicted"/>
<name>A0ACC0SVA8_POPTR</name>
<evidence type="ECO:0000313" key="1">
    <source>
        <dbReference type="EMBL" id="KAI9393110.1"/>
    </source>
</evidence>
<dbReference type="EMBL" id="CM009295">
    <property type="protein sequence ID" value="KAI9393110.1"/>
    <property type="molecule type" value="Genomic_DNA"/>
</dbReference>
<feature type="non-terminal residue" evidence="1">
    <location>
        <position position="100"/>
    </location>
</feature>
<dbReference type="Proteomes" id="UP000006729">
    <property type="component" value="Chromosome 6"/>
</dbReference>
<keyword evidence="2" id="KW-1185">Reference proteome</keyword>
<reference evidence="1 2" key="1">
    <citation type="journal article" date="2006" name="Science">
        <title>The genome of black cottonwood, Populus trichocarpa (Torr. &amp; Gray).</title>
        <authorList>
            <person name="Tuskan G.A."/>
            <person name="Difazio S."/>
            <person name="Jansson S."/>
            <person name="Bohlmann J."/>
            <person name="Grigoriev I."/>
            <person name="Hellsten U."/>
            <person name="Putnam N."/>
            <person name="Ralph S."/>
            <person name="Rombauts S."/>
            <person name="Salamov A."/>
            <person name="Schein J."/>
            <person name="Sterck L."/>
            <person name="Aerts A."/>
            <person name="Bhalerao R.R."/>
            <person name="Bhalerao R.P."/>
            <person name="Blaudez D."/>
            <person name="Boerjan W."/>
            <person name="Brun A."/>
            <person name="Brunner A."/>
            <person name="Busov V."/>
            <person name="Campbell M."/>
            <person name="Carlson J."/>
            <person name="Chalot M."/>
            <person name="Chapman J."/>
            <person name="Chen G.L."/>
            <person name="Cooper D."/>
            <person name="Coutinho P.M."/>
            <person name="Couturier J."/>
            <person name="Covert S."/>
            <person name="Cronk Q."/>
            <person name="Cunningham R."/>
            <person name="Davis J."/>
            <person name="Degroeve S."/>
            <person name="Dejardin A."/>
            <person name="Depamphilis C."/>
            <person name="Detter J."/>
            <person name="Dirks B."/>
            <person name="Dubchak I."/>
            <person name="Duplessis S."/>
            <person name="Ehlting J."/>
            <person name="Ellis B."/>
            <person name="Gendler K."/>
            <person name="Goodstein D."/>
            <person name="Gribskov M."/>
            <person name="Grimwood J."/>
            <person name="Groover A."/>
            <person name="Gunter L."/>
            <person name="Hamberger B."/>
            <person name="Heinze B."/>
            <person name="Helariutta Y."/>
            <person name="Henrissat B."/>
            <person name="Holligan D."/>
            <person name="Holt R."/>
            <person name="Huang W."/>
            <person name="Islam-Faridi N."/>
            <person name="Jones S."/>
            <person name="Jones-Rhoades M."/>
            <person name="Jorgensen R."/>
            <person name="Joshi C."/>
            <person name="Kangasjarvi J."/>
            <person name="Karlsson J."/>
            <person name="Kelleher C."/>
            <person name="Kirkpatrick R."/>
            <person name="Kirst M."/>
            <person name="Kohler A."/>
            <person name="Kalluri U."/>
            <person name="Larimer F."/>
            <person name="Leebens-Mack J."/>
            <person name="Leple J.C."/>
            <person name="Locascio P."/>
            <person name="Lou Y."/>
            <person name="Lucas S."/>
            <person name="Martin F."/>
            <person name="Montanini B."/>
            <person name="Napoli C."/>
            <person name="Nelson D.R."/>
            <person name="Nelson C."/>
            <person name="Nieminen K."/>
            <person name="Nilsson O."/>
            <person name="Pereda V."/>
            <person name="Peter G."/>
            <person name="Philippe R."/>
            <person name="Pilate G."/>
            <person name="Poliakov A."/>
            <person name="Razumovskaya J."/>
            <person name="Richardson P."/>
            <person name="Rinaldi C."/>
            <person name="Ritland K."/>
            <person name="Rouze P."/>
            <person name="Ryaboy D."/>
            <person name="Schmutz J."/>
            <person name="Schrader J."/>
            <person name="Segerman B."/>
            <person name="Shin H."/>
            <person name="Siddiqui A."/>
            <person name="Sterky F."/>
            <person name="Terry A."/>
            <person name="Tsai C.J."/>
            <person name="Uberbacher E."/>
            <person name="Unneberg P."/>
            <person name="Vahala J."/>
            <person name="Wall K."/>
            <person name="Wessler S."/>
            <person name="Yang G."/>
            <person name="Yin T."/>
            <person name="Douglas C."/>
            <person name="Marra M."/>
            <person name="Sandberg G."/>
            <person name="Van de Peer Y."/>
            <person name="Rokhsar D."/>
        </authorList>
    </citation>
    <scope>NUCLEOTIDE SEQUENCE [LARGE SCALE GENOMIC DNA]</scope>
    <source>
        <strain evidence="2">cv. Nisqually</strain>
    </source>
</reference>
<protein>
    <submittedName>
        <fullName evidence="1">Uncharacterized protein</fullName>
    </submittedName>
</protein>